<feature type="region of interest" description="Disordered" evidence="1">
    <location>
        <begin position="28"/>
        <end position="61"/>
    </location>
</feature>
<name>A0A5R9G943_9BACL</name>
<evidence type="ECO:0000256" key="2">
    <source>
        <dbReference type="SAM" id="SignalP"/>
    </source>
</evidence>
<feature type="chain" id="PRO_5039577823" evidence="2">
    <location>
        <begin position="23"/>
        <end position="547"/>
    </location>
</feature>
<organism evidence="3 4">
    <name type="scientific">Paenibacillus antri</name>
    <dbReference type="NCBI Taxonomy" id="2582848"/>
    <lineage>
        <taxon>Bacteria</taxon>
        <taxon>Bacillati</taxon>
        <taxon>Bacillota</taxon>
        <taxon>Bacilli</taxon>
        <taxon>Bacillales</taxon>
        <taxon>Paenibacillaceae</taxon>
        <taxon>Paenibacillus</taxon>
    </lineage>
</organism>
<dbReference type="RefSeq" id="WP_138194796.1">
    <property type="nucleotide sequence ID" value="NZ_VCIW01000008.1"/>
</dbReference>
<dbReference type="Proteomes" id="UP000309676">
    <property type="component" value="Unassembled WGS sequence"/>
</dbReference>
<feature type="signal peptide" evidence="2">
    <location>
        <begin position="1"/>
        <end position="22"/>
    </location>
</feature>
<dbReference type="AlphaFoldDB" id="A0A5R9G943"/>
<feature type="compositionally biased region" description="Low complexity" evidence="1">
    <location>
        <begin position="28"/>
        <end position="48"/>
    </location>
</feature>
<dbReference type="CDD" id="cd13580">
    <property type="entry name" value="PBP2_AlgQ_like_1"/>
    <property type="match status" value="1"/>
</dbReference>
<proteinExistence type="predicted"/>
<evidence type="ECO:0000313" key="4">
    <source>
        <dbReference type="Proteomes" id="UP000309676"/>
    </source>
</evidence>
<dbReference type="PANTHER" id="PTHR43649">
    <property type="entry name" value="ARABINOSE-BINDING PROTEIN-RELATED"/>
    <property type="match status" value="1"/>
</dbReference>
<reference evidence="3 4" key="1">
    <citation type="submission" date="2019-05" db="EMBL/GenBank/DDBJ databases">
        <authorList>
            <person name="Narsing Rao M.P."/>
            <person name="Li W.J."/>
        </authorList>
    </citation>
    <scope>NUCLEOTIDE SEQUENCE [LARGE SCALE GENOMIC DNA]</scope>
    <source>
        <strain evidence="3 4">SYSU_K30003</strain>
    </source>
</reference>
<protein>
    <submittedName>
        <fullName evidence="3">Extracellular solute-binding protein</fullName>
    </submittedName>
</protein>
<dbReference type="Gene3D" id="3.40.190.10">
    <property type="entry name" value="Periplasmic binding protein-like II"/>
    <property type="match status" value="2"/>
</dbReference>
<evidence type="ECO:0000313" key="3">
    <source>
        <dbReference type="EMBL" id="TLS51599.1"/>
    </source>
</evidence>
<dbReference type="InterPro" id="IPR006059">
    <property type="entry name" value="SBP"/>
</dbReference>
<keyword evidence="4" id="KW-1185">Reference proteome</keyword>
<dbReference type="EMBL" id="VCIW01000008">
    <property type="protein sequence ID" value="TLS51599.1"/>
    <property type="molecule type" value="Genomic_DNA"/>
</dbReference>
<dbReference type="PROSITE" id="PS51257">
    <property type="entry name" value="PROKAR_LIPOPROTEIN"/>
    <property type="match status" value="1"/>
</dbReference>
<gene>
    <name evidence="3" type="ORF">FE782_13925</name>
</gene>
<comment type="caution">
    <text evidence="3">The sequence shown here is derived from an EMBL/GenBank/DDBJ whole genome shotgun (WGS) entry which is preliminary data.</text>
</comment>
<dbReference type="OrthoDB" id="9787283at2"/>
<dbReference type="Pfam" id="PF01547">
    <property type="entry name" value="SBP_bac_1"/>
    <property type="match status" value="1"/>
</dbReference>
<evidence type="ECO:0000256" key="1">
    <source>
        <dbReference type="SAM" id="MobiDB-lite"/>
    </source>
</evidence>
<sequence length="547" mass="61279">MKQRLNTTLQLALVTALCAGLAACSGGNGGAAEQENAAPAPAPEAAPSETKEQPAAAETKSEEKFTITMLDFRYGKLPPAGGAGIQMINERFNVDWQPTYVSRDDYDQKLSVTVAGGDMPDILIMENPMEPNFYKWAAQGAFLPLEEYIDDYETFKLLPDFAINAATVNGHIYELPGYYVSQFSNTPMIRQDWLDNLGLKMPTSYEELREVALAFTNNDPDGNGKKDTYGMVMAENINPQYHFGAYWDFLAWYHKDKDGNFVPGIISDVRKEHLKFLADLYKEGAITPDFGLINWGQAYKEFYSGKGGMFIGYPGGVGPDNIQALKDINPNAKLAPIPPFPAPDGTLGFTSNSGMYRAVMLNAKLKDQPEKVKRILEIVDFGRKFYPAEERTPANAEFDWFRGKEGSGYKMQDGVAVLELEEKGLKPSDYFPDTNAWAPNDAANQFAEQYKSEPLHYDTLKAFEKMHLESKHYYGPEKGLYSEPKNKYELDLYFKMYAEQTKMIVGQTPIDEGWDAMLQKYMNEGGAEMIKDVNEKIKAAGTSGRWE</sequence>
<dbReference type="InterPro" id="IPR050490">
    <property type="entry name" value="Bact_solute-bd_prot1"/>
</dbReference>
<accession>A0A5R9G943</accession>
<dbReference type="SUPFAM" id="SSF53850">
    <property type="entry name" value="Periplasmic binding protein-like II"/>
    <property type="match status" value="1"/>
</dbReference>
<dbReference type="PANTHER" id="PTHR43649:SF12">
    <property type="entry name" value="DIACETYLCHITOBIOSE BINDING PROTEIN DASA"/>
    <property type="match status" value="1"/>
</dbReference>
<keyword evidence="2" id="KW-0732">Signal</keyword>